<reference evidence="1" key="2">
    <citation type="journal article" date="2015" name="Fish Shellfish Immunol.">
        <title>Early steps in the European eel (Anguilla anguilla)-Vibrio vulnificus interaction in the gills: Role of the RtxA13 toxin.</title>
        <authorList>
            <person name="Callol A."/>
            <person name="Pajuelo D."/>
            <person name="Ebbesson L."/>
            <person name="Teles M."/>
            <person name="MacKenzie S."/>
            <person name="Amaro C."/>
        </authorList>
    </citation>
    <scope>NUCLEOTIDE SEQUENCE</scope>
</reference>
<reference evidence="1" key="1">
    <citation type="submission" date="2014-11" db="EMBL/GenBank/DDBJ databases">
        <authorList>
            <person name="Amaro Gonzalez C."/>
        </authorList>
    </citation>
    <scope>NUCLEOTIDE SEQUENCE</scope>
</reference>
<accession>A0A0E9Q1H1</accession>
<name>A0A0E9Q1H1_ANGAN</name>
<dbReference type="AlphaFoldDB" id="A0A0E9Q1H1"/>
<dbReference type="EMBL" id="GBXM01098387">
    <property type="protein sequence ID" value="JAH10190.1"/>
    <property type="molecule type" value="Transcribed_RNA"/>
</dbReference>
<sequence length="16" mass="1917">MLEHCSCFNLLFSKMN</sequence>
<organism evidence="1">
    <name type="scientific">Anguilla anguilla</name>
    <name type="common">European freshwater eel</name>
    <name type="synonym">Muraena anguilla</name>
    <dbReference type="NCBI Taxonomy" id="7936"/>
    <lineage>
        <taxon>Eukaryota</taxon>
        <taxon>Metazoa</taxon>
        <taxon>Chordata</taxon>
        <taxon>Craniata</taxon>
        <taxon>Vertebrata</taxon>
        <taxon>Euteleostomi</taxon>
        <taxon>Actinopterygii</taxon>
        <taxon>Neopterygii</taxon>
        <taxon>Teleostei</taxon>
        <taxon>Anguilliformes</taxon>
        <taxon>Anguillidae</taxon>
        <taxon>Anguilla</taxon>
    </lineage>
</organism>
<evidence type="ECO:0000313" key="1">
    <source>
        <dbReference type="EMBL" id="JAH10190.1"/>
    </source>
</evidence>
<protein>
    <submittedName>
        <fullName evidence="1">Uncharacterized protein</fullName>
    </submittedName>
</protein>
<proteinExistence type="predicted"/>